<dbReference type="InterPro" id="IPR005770">
    <property type="entry name" value="PhnD"/>
</dbReference>
<name>A0ABT4QJB6_9BACL</name>
<gene>
    <name evidence="5" type="primary">phnD</name>
    <name evidence="5" type="ORF">O9H85_32380</name>
</gene>
<feature type="chain" id="PRO_5047019521" evidence="3">
    <location>
        <begin position="28"/>
        <end position="305"/>
    </location>
</feature>
<evidence type="ECO:0000313" key="6">
    <source>
        <dbReference type="Proteomes" id="UP001527882"/>
    </source>
</evidence>
<keyword evidence="6" id="KW-1185">Reference proteome</keyword>
<evidence type="ECO:0000256" key="2">
    <source>
        <dbReference type="ARBA" id="ARBA00022729"/>
    </source>
</evidence>
<feature type="domain" description="Solute-binding protein family 3/N-terminal" evidence="4">
    <location>
        <begin position="43"/>
        <end position="281"/>
    </location>
</feature>
<dbReference type="RefSeq" id="WP_269885504.1">
    <property type="nucleotide sequence ID" value="NZ_JAQAGZ010000029.1"/>
</dbReference>
<comment type="similarity">
    <text evidence="1">Belongs to the phosphate/phosphite/phosphonate binding protein family.</text>
</comment>
<dbReference type="Gene3D" id="3.40.190.10">
    <property type="entry name" value="Periplasmic binding protein-like II"/>
    <property type="match status" value="2"/>
</dbReference>
<dbReference type="SUPFAM" id="SSF53850">
    <property type="entry name" value="Periplasmic binding protein-like II"/>
    <property type="match status" value="1"/>
</dbReference>
<dbReference type="PANTHER" id="PTHR35841:SF1">
    <property type="entry name" value="PHOSPHONATES-BINDING PERIPLASMIC PROTEIN"/>
    <property type="match status" value="1"/>
</dbReference>
<reference evidence="5 6" key="1">
    <citation type="submission" date="2022-12" db="EMBL/GenBank/DDBJ databases">
        <title>Draft genome sequence of Paenibacillus sp. dW9.</title>
        <authorList>
            <person name="Choi E.-W."/>
            <person name="Kim D.-U."/>
        </authorList>
    </citation>
    <scope>NUCLEOTIDE SEQUENCE [LARGE SCALE GENOMIC DNA]</scope>
    <source>
        <strain evidence="6">dW9</strain>
    </source>
</reference>
<sequence length="305" mass="33172">MKRKFLGFTVFILVAAILLAGCGQEKAAPGGKAETGPGTSKQEFTIGIIPQQSQGAVKTAMDKLQEVLQKNLNRPVKITVYPDYNGVVEAMNYHKVDMAYFGPLTFVVANQKSGAQAIIAELINGDPHYQSYIITRKDSGIASLDDLKQKAAQSTFAFGDPESTSGALFPSIELKELGLFTDKNNHKFKQVVYTGSHDATALAIKQGNAQVGGIDSVVFGILDKKGTIHADDFRILWQSKKLFEYPWAVQKDTDPALIKQIQDAFISIKDPEILDAFGASGFTTAKTSDFDDIKQAAESMGRLVK</sequence>
<dbReference type="PROSITE" id="PS51257">
    <property type="entry name" value="PROKAR_LIPOPROTEIN"/>
    <property type="match status" value="1"/>
</dbReference>
<comment type="caution">
    <text evidence="5">The sequence shown here is derived from an EMBL/GenBank/DDBJ whole genome shotgun (WGS) entry which is preliminary data.</text>
</comment>
<dbReference type="Proteomes" id="UP001527882">
    <property type="component" value="Unassembled WGS sequence"/>
</dbReference>
<evidence type="ECO:0000256" key="3">
    <source>
        <dbReference type="SAM" id="SignalP"/>
    </source>
</evidence>
<dbReference type="SMART" id="SM00062">
    <property type="entry name" value="PBPb"/>
    <property type="match status" value="1"/>
</dbReference>
<accession>A0ABT4QJB6</accession>
<evidence type="ECO:0000313" key="5">
    <source>
        <dbReference type="EMBL" id="MCZ8516972.1"/>
    </source>
</evidence>
<evidence type="ECO:0000259" key="4">
    <source>
        <dbReference type="SMART" id="SM00062"/>
    </source>
</evidence>
<proteinExistence type="inferred from homology"/>
<evidence type="ECO:0000256" key="1">
    <source>
        <dbReference type="ARBA" id="ARBA00007162"/>
    </source>
</evidence>
<dbReference type="NCBIfam" id="TIGR01098">
    <property type="entry name" value="3A0109s03R"/>
    <property type="match status" value="1"/>
</dbReference>
<feature type="signal peptide" evidence="3">
    <location>
        <begin position="1"/>
        <end position="27"/>
    </location>
</feature>
<organism evidence="5 6">
    <name type="scientific">Paenibacillus gyeongsangnamensis</name>
    <dbReference type="NCBI Taxonomy" id="3388067"/>
    <lineage>
        <taxon>Bacteria</taxon>
        <taxon>Bacillati</taxon>
        <taxon>Bacillota</taxon>
        <taxon>Bacilli</taxon>
        <taxon>Bacillales</taxon>
        <taxon>Paenibacillaceae</taxon>
        <taxon>Paenibacillus</taxon>
    </lineage>
</organism>
<dbReference type="InterPro" id="IPR001638">
    <property type="entry name" value="Solute-binding_3/MltF_N"/>
</dbReference>
<dbReference type="PANTHER" id="PTHR35841">
    <property type="entry name" value="PHOSPHONATES-BINDING PERIPLASMIC PROTEIN"/>
    <property type="match status" value="1"/>
</dbReference>
<dbReference type="Pfam" id="PF12974">
    <property type="entry name" value="Phosphonate-bd"/>
    <property type="match status" value="1"/>
</dbReference>
<protein>
    <submittedName>
        <fullName evidence="5">Phosphate/phosphite/phosphonate ABC transporter substrate-binding protein</fullName>
    </submittedName>
</protein>
<dbReference type="EMBL" id="JAQAGZ010000029">
    <property type="protein sequence ID" value="MCZ8516972.1"/>
    <property type="molecule type" value="Genomic_DNA"/>
</dbReference>
<keyword evidence="2 3" id="KW-0732">Signal</keyword>